<dbReference type="EMBL" id="CM055109">
    <property type="protein sequence ID" value="KAJ7522950.1"/>
    <property type="molecule type" value="Genomic_DNA"/>
</dbReference>
<organism evidence="1 2">
    <name type="scientific">Diphasiastrum complanatum</name>
    <name type="common">Issler's clubmoss</name>
    <name type="synonym">Lycopodium complanatum</name>
    <dbReference type="NCBI Taxonomy" id="34168"/>
    <lineage>
        <taxon>Eukaryota</taxon>
        <taxon>Viridiplantae</taxon>
        <taxon>Streptophyta</taxon>
        <taxon>Embryophyta</taxon>
        <taxon>Tracheophyta</taxon>
        <taxon>Lycopodiopsida</taxon>
        <taxon>Lycopodiales</taxon>
        <taxon>Lycopodiaceae</taxon>
        <taxon>Lycopodioideae</taxon>
        <taxon>Diphasiastrum</taxon>
    </lineage>
</organism>
<evidence type="ECO:0000313" key="1">
    <source>
        <dbReference type="EMBL" id="KAJ7522950.1"/>
    </source>
</evidence>
<proteinExistence type="predicted"/>
<reference evidence="2" key="1">
    <citation type="journal article" date="2024" name="Proc. Natl. Acad. Sci. U.S.A.">
        <title>Extraordinary preservation of gene collinearity over three hundred million years revealed in homosporous lycophytes.</title>
        <authorList>
            <person name="Li C."/>
            <person name="Wickell D."/>
            <person name="Kuo L.Y."/>
            <person name="Chen X."/>
            <person name="Nie B."/>
            <person name="Liao X."/>
            <person name="Peng D."/>
            <person name="Ji J."/>
            <person name="Jenkins J."/>
            <person name="Williams M."/>
            <person name="Shu S."/>
            <person name="Plott C."/>
            <person name="Barry K."/>
            <person name="Rajasekar S."/>
            <person name="Grimwood J."/>
            <person name="Han X."/>
            <person name="Sun S."/>
            <person name="Hou Z."/>
            <person name="He W."/>
            <person name="Dai G."/>
            <person name="Sun C."/>
            <person name="Schmutz J."/>
            <person name="Leebens-Mack J.H."/>
            <person name="Li F.W."/>
            <person name="Wang L."/>
        </authorList>
    </citation>
    <scope>NUCLEOTIDE SEQUENCE [LARGE SCALE GENOMIC DNA]</scope>
    <source>
        <strain evidence="2">cv. PW_Plant_1</strain>
    </source>
</reference>
<dbReference type="Proteomes" id="UP001162992">
    <property type="component" value="Chromosome 18"/>
</dbReference>
<keyword evidence="2" id="KW-1185">Reference proteome</keyword>
<protein>
    <submittedName>
        <fullName evidence="1">Uncharacterized protein</fullName>
    </submittedName>
</protein>
<evidence type="ECO:0000313" key="2">
    <source>
        <dbReference type="Proteomes" id="UP001162992"/>
    </source>
</evidence>
<gene>
    <name evidence="1" type="ORF">O6H91_18G032200</name>
</gene>
<accession>A0ACC2AZN2</accession>
<sequence>MASSSLQNYLKRYASTDDKEAEETKKKKHKKKKKKNNKLESKSKPVSSYSGVVIVDDDVSWQKQVQQDTEDEDDDDEEGPQVIEDVEVKVMQKMEAMRMHRPYLSIGDDGSGWVDVSSSVRSEQTERVIADLSPPRRRRHDSPSLSPEPEWRHDSLIERGNGDGSSVRNRRPGTSTEEKFEGYSLTSNEADYLPSQKKVTEAITSRSHHDGDLSPPRKRVRIEPSTIQSSTGEQDKHHASLDLSPPRRKLHAPSLLNQKFIKKDMDLSPPRRSAIYDEEKRADAYVHRRSAEFEASLSVQRSIKSERSHKLPDLSPPRKRSQENDSVSEFPSRKSDSKSASHLSGKDGSREGKRFVPKMRDEPLAKDFSAGRTSRDGQNGAKVSQKRQNRDSAGLTNISPRRLDLHGRSPGDDNDQQSASMFRRDERSVHLGAAHAHGVMKKSKMTDGASAGLRSGNELKEEIEQKKEAEAKRFAEMDPLLSGKGAHTVYRDKKGRRLESQEELLRQQKGEPKVEDEPLEWGKGIAQKREAEARRAELEKEKNMPFARSRDDAELDKLLRERVRWEDPMAHLVKKKSIEPVLEDFGMNDQMKESGFIIPQGIPQHSWLKRGIGPPLNRYGIKPGRHWDGVDRSTGHEKELFKQKNEKKATELEAYLWSVSEM</sequence>
<name>A0ACC2AZN2_DIPCM</name>
<comment type="caution">
    <text evidence="1">The sequence shown here is derived from an EMBL/GenBank/DDBJ whole genome shotgun (WGS) entry which is preliminary data.</text>
</comment>